<comment type="caution">
    <text evidence="2">The sequence shown here is derived from an EMBL/GenBank/DDBJ whole genome shotgun (WGS) entry which is preliminary data.</text>
</comment>
<accession>A0ABV7P317</accession>
<keyword evidence="1" id="KW-0472">Membrane</keyword>
<proteinExistence type="predicted"/>
<organism evidence="2 3">
    <name type="scientific">Amycolatopsis speibonae</name>
    <dbReference type="NCBI Taxonomy" id="1450224"/>
    <lineage>
        <taxon>Bacteria</taxon>
        <taxon>Bacillati</taxon>
        <taxon>Actinomycetota</taxon>
        <taxon>Actinomycetes</taxon>
        <taxon>Pseudonocardiales</taxon>
        <taxon>Pseudonocardiaceae</taxon>
        <taxon>Amycolatopsis</taxon>
    </lineage>
</organism>
<evidence type="ECO:0000313" key="2">
    <source>
        <dbReference type="EMBL" id="MFC3452833.1"/>
    </source>
</evidence>
<keyword evidence="3" id="KW-1185">Reference proteome</keyword>
<sequence>MVIVVPVALIAAAAVTTLVMFIDPGGDAKTRIELIKVGLTIGAGTGGVVALVLTGRRQWSTEHDNAERRLTELYVKAVEQLGSAKPAIRHGGLYALEHVAQDNPDHRARSWST</sequence>
<evidence type="ECO:0000313" key="3">
    <source>
        <dbReference type="Proteomes" id="UP001595645"/>
    </source>
</evidence>
<dbReference type="Proteomes" id="UP001595645">
    <property type="component" value="Unassembled WGS sequence"/>
</dbReference>
<reference evidence="3" key="1">
    <citation type="journal article" date="2019" name="Int. J. Syst. Evol. Microbiol.">
        <title>The Global Catalogue of Microorganisms (GCM) 10K type strain sequencing project: providing services to taxonomists for standard genome sequencing and annotation.</title>
        <authorList>
            <consortium name="The Broad Institute Genomics Platform"/>
            <consortium name="The Broad Institute Genome Sequencing Center for Infectious Disease"/>
            <person name="Wu L."/>
            <person name="Ma J."/>
        </authorList>
    </citation>
    <scope>NUCLEOTIDE SEQUENCE [LARGE SCALE GENOMIC DNA]</scope>
    <source>
        <strain evidence="3">CGMCC 4.7676</strain>
    </source>
</reference>
<dbReference type="RefSeq" id="WP_378241607.1">
    <property type="nucleotide sequence ID" value="NZ_JBHRWK010000041.1"/>
</dbReference>
<dbReference type="EMBL" id="JBHRWK010000041">
    <property type="protein sequence ID" value="MFC3452833.1"/>
    <property type="molecule type" value="Genomic_DNA"/>
</dbReference>
<protein>
    <submittedName>
        <fullName evidence="2">Uncharacterized protein</fullName>
    </submittedName>
</protein>
<evidence type="ECO:0000256" key="1">
    <source>
        <dbReference type="SAM" id="Phobius"/>
    </source>
</evidence>
<keyword evidence="1" id="KW-0812">Transmembrane</keyword>
<keyword evidence="1" id="KW-1133">Transmembrane helix</keyword>
<feature type="transmembrane region" description="Helical" evidence="1">
    <location>
        <begin position="37"/>
        <end position="55"/>
    </location>
</feature>
<name>A0ABV7P317_9PSEU</name>
<gene>
    <name evidence="2" type="ORF">ACFOSH_25645</name>
</gene>